<reference evidence="1 2" key="1">
    <citation type="submission" date="2019-03" db="EMBL/GenBank/DDBJ databases">
        <title>Genomic Encyclopedia of Archaeal and Bacterial Type Strains, Phase II (KMG-II): from individual species to whole genera.</title>
        <authorList>
            <person name="Goeker M."/>
        </authorList>
    </citation>
    <scope>NUCLEOTIDE SEQUENCE [LARGE SCALE GENOMIC DNA]</scope>
    <source>
        <strain evidence="1 2">ATCC 25309</strain>
    </source>
</reference>
<dbReference type="Proteomes" id="UP000295662">
    <property type="component" value="Unassembled WGS sequence"/>
</dbReference>
<accession>A0A4R7RRB0</accession>
<evidence type="ECO:0000313" key="1">
    <source>
        <dbReference type="EMBL" id="TDU68124.1"/>
    </source>
</evidence>
<dbReference type="EMBL" id="SOCA01000006">
    <property type="protein sequence ID" value="TDU68124.1"/>
    <property type="molecule type" value="Genomic_DNA"/>
</dbReference>
<organism evidence="1 2">
    <name type="scientific">Prosthecobacter fusiformis</name>
    <dbReference type="NCBI Taxonomy" id="48464"/>
    <lineage>
        <taxon>Bacteria</taxon>
        <taxon>Pseudomonadati</taxon>
        <taxon>Verrucomicrobiota</taxon>
        <taxon>Verrucomicrobiia</taxon>
        <taxon>Verrucomicrobiales</taxon>
        <taxon>Verrucomicrobiaceae</taxon>
        <taxon>Prosthecobacter</taxon>
    </lineage>
</organism>
<dbReference type="AlphaFoldDB" id="A0A4R7RRB0"/>
<gene>
    <name evidence="1" type="ORF">EI77_03241</name>
</gene>
<name>A0A4R7RRB0_9BACT</name>
<keyword evidence="2" id="KW-1185">Reference proteome</keyword>
<protein>
    <submittedName>
        <fullName evidence="1">Uncharacterized protein</fullName>
    </submittedName>
</protein>
<comment type="caution">
    <text evidence="1">The sequence shown here is derived from an EMBL/GenBank/DDBJ whole genome shotgun (WGS) entry which is preliminary data.</text>
</comment>
<proteinExistence type="predicted"/>
<evidence type="ECO:0000313" key="2">
    <source>
        <dbReference type="Proteomes" id="UP000295662"/>
    </source>
</evidence>
<sequence>MTISNSPILGRMLRPLAQTLRTELLEAVVELKPSSGDEERYHELADKNAEGTLTVEERKELEGIVAANTVLSLLRKEARETLSQR</sequence>